<organism evidence="2 3">
    <name type="scientific">Herbiconiux daphne</name>
    <dbReference type="NCBI Taxonomy" id="2970914"/>
    <lineage>
        <taxon>Bacteria</taxon>
        <taxon>Bacillati</taxon>
        <taxon>Actinomycetota</taxon>
        <taxon>Actinomycetes</taxon>
        <taxon>Micrococcales</taxon>
        <taxon>Microbacteriaceae</taxon>
        <taxon>Herbiconiux</taxon>
    </lineage>
</organism>
<feature type="region of interest" description="Disordered" evidence="1">
    <location>
        <begin position="170"/>
        <end position="189"/>
    </location>
</feature>
<feature type="non-terminal residue" evidence="2">
    <location>
        <position position="1"/>
    </location>
</feature>
<reference evidence="2" key="1">
    <citation type="submission" date="2022-08" db="EMBL/GenBank/DDBJ databases">
        <authorList>
            <person name="Deng Y."/>
            <person name="Han X.-F."/>
            <person name="Zhang Y.-Q."/>
        </authorList>
    </citation>
    <scope>NUCLEOTIDE SEQUENCE</scope>
    <source>
        <strain evidence="2">CPCC 203386</strain>
    </source>
</reference>
<dbReference type="Pfam" id="PF23899">
    <property type="entry name" value="SU10_portal"/>
    <property type="match status" value="1"/>
</dbReference>
<dbReference type="InterPro" id="IPR056909">
    <property type="entry name" value="SU10_portal"/>
</dbReference>
<dbReference type="Proteomes" id="UP001165586">
    <property type="component" value="Unassembled WGS sequence"/>
</dbReference>
<comment type="caution">
    <text evidence="2">The sequence shown here is derived from an EMBL/GenBank/DDBJ whole genome shotgun (WGS) entry which is preliminary data.</text>
</comment>
<dbReference type="EMBL" id="JANLCJ010000636">
    <property type="protein sequence ID" value="MCS5737363.1"/>
    <property type="molecule type" value="Genomic_DNA"/>
</dbReference>
<feature type="non-terminal residue" evidence="2">
    <location>
        <position position="189"/>
    </location>
</feature>
<accession>A0ABT2HBT9</accession>
<protein>
    <submittedName>
        <fullName evidence="2">Uncharacterized protein</fullName>
    </submittedName>
</protein>
<dbReference type="RefSeq" id="WP_259543740.1">
    <property type="nucleotide sequence ID" value="NZ_JANLCJ010000636.1"/>
</dbReference>
<evidence type="ECO:0000313" key="2">
    <source>
        <dbReference type="EMBL" id="MCS5737363.1"/>
    </source>
</evidence>
<proteinExistence type="predicted"/>
<sequence length="189" mass="21421">YQSPFVRGRLDTPQSIDPKQRRISIVEHYIYSSFIHPKGETRPYQVVTCGDELLSFTEVKRFPFVVCKMERSQGQFLGRGLFHLAKQFQDSLSLSQRMHEQVALRTTYPQYQAVKGQYDKQSLLQNRPGSVIEVAQIGAVDRFQPLQLTETYVAANNQLKEVAQETLTQPTDITNGDGGMSQVATATAY</sequence>
<evidence type="ECO:0000256" key="1">
    <source>
        <dbReference type="SAM" id="MobiDB-lite"/>
    </source>
</evidence>
<evidence type="ECO:0000313" key="3">
    <source>
        <dbReference type="Proteomes" id="UP001165586"/>
    </source>
</evidence>
<gene>
    <name evidence="2" type="ORF">N1032_26890</name>
</gene>
<name>A0ABT2HBT9_9MICO</name>
<keyword evidence="3" id="KW-1185">Reference proteome</keyword>